<dbReference type="EMBL" id="JBBUTH010000011">
    <property type="protein sequence ID" value="MEK8053512.1"/>
    <property type="molecule type" value="Genomic_DNA"/>
</dbReference>
<accession>A0ABU9CS97</accession>
<organism evidence="14 15">
    <name type="scientific">Pseudaquabacterium inlustre</name>
    <dbReference type="NCBI Taxonomy" id="2984192"/>
    <lineage>
        <taxon>Bacteria</taxon>
        <taxon>Pseudomonadati</taxon>
        <taxon>Pseudomonadota</taxon>
        <taxon>Betaproteobacteria</taxon>
        <taxon>Burkholderiales</taxon>
        <taxon>Sphaerotilaceae</taxon>
        <taxon>Pseudaquabacterium</taxon>
    </lineage>
</organism>
<evidence type="ECO:0000259" key="11">
    <source>
        <dbReference type="Pfam" id="PF13721"/>
    </source>
</evidence>
<evidence type="ECO:0000313" key="14">
    <source>
        <dbReference type="EMBL" id="MEK8053512.1"/>
    </source>
</evidence>
<keyword evidence="3 9" id="KW-1003">Cell membrane</keyword>
<evidence type="ECO:0000256" key="9">
    <source>
        <dbReference type="HAMAP-Rule" id="MF_01463"/>
    </source>
</evidence>
<dbReference type="HAMAP" id="MF_01463_B">
    <property type="entry name" value="SecD_B"/>
    <property type="match status" value="1"/>
</dbReference>
<dbReference type="Pfam" id="PF02355">
    <property type="entry name" value="SecD_SecF_C"/>
    <property type="match status" value="1"/>
</dbReference>
<feature type="transmembrane region" description="Helical" evidence="9">
    <location>
        <begin position="502"/>
        <end position="520"/>
    </location>
</feature>
<evidence type="ECO:0000256" key="3">
    <source>
        <dbReference type="ARBA" id="ARBA00022475"/>
    </source>
</evidence>
<reference evidence="14 15" key="1">
    <citation type="submission" date="2024-04" db="EMBL/GenBank/DDBJ databases">
        <title>Novel species of the genus Ideonella isolated from streams.</title>
        <authorList>
            <person name="Lu H."/>
        </authorList>
    </citation>
    <scope>NUCLEOTIDE SEQUENCE [LARGE SCALE GENOMIC DNA]</scope>
    <source>
        <strain evidence="14 15">DXS22W</strain>
    </source>
</reference>
<feature type="domain" description="SecD export protein N-terminal TM" evidence="11">
    <location>
        <begin position="1"/>
        <end position="108"/>
    </location>
</feature>
<feature type="transmembrane region" description="Helical" evidence="9">
    <location>
        <begin position="449"/>
        <end position="471"/>
    </location>
</feature>
<sequence length="637" mass="67768">MNRYPWWKYALLALALVIGLIYTLPNFFGEAPAVQVSSGKATLKVDAGLVPRVEQAIQAAGLKADFVQLDGTSVKARFRSTDDQIKAKDAIAKALNPDAANPGYIVALNLLSRTPTWLAALHAQPMFLGLDLRGGVHFLMQVDMKAALTKKADSVASDARTLLRDKNVRHAGIARDGNQVTIRFRDAATATQAQNLLTDQLADWQWTATPDGADIKLAGELKPQAAKAVQDAAIKQNITTLHNRVNELGTSEPVIQQQGADRVVVQLPGVQDTARAKDIIGRTATLEVRMVNTSTEALDALRGSGPVPFGSERYAERDGSPIIVFRQVVLTGENLTDAQPGFDSGSSGEPAVHLTLDAKGARIFRDVTRENVGKRMAILLFEKGKGEVVTAPVIRSEIGGGRVQISGRMTTQEATDTALLLRAGSLAAPMEIIEERTIGPTLGAENIKMGFASVAYGFAAIAVFMCGYYLLFGVFSTLALGFNLLLLVAVLSMLQATLTLPGIAAIALTLGMAIDANVLINERVREELRNGASPQAAINAGYERAFATILDSNITTLIAGLALLAFGSGFVRGFAVVHCLGILTSMFSAVMFSRGLVNLWYGRQKKLKSVSIGQVWKPAAVPGSAVTPADGDAAPKA</sequence>
<dbReference type="InterPro" id="IPR054384">
    <property type="entry name" value="SecDF_P1_head"/>
</dbReference>
<dbReference type="Gene3D" id="3.30.70.3400">
    <property type="match status" value="2"/>
</dbReference>
<keyword evidence="15" id="KW-1185">Reference proteome</keyword>
<dbReference type="SUPFAM" id="SSF82866">
    <property type="entry name" value="Multidrug efflux transporter AcrB transmembrane domain"/>
    <property type="match status" value="1"/>
</dbReference>
<evidence type="ECO:0000256" key="4">
    <source>
        <dbReference type="ARBA" id="ARBA00022692"/>
    </source>
</evidence>
<dbReference type="InterPro" id="IPR022646">
    <property type="entry name" value="SecD/SecF_CS"/>
</dbReference>
<dbReference type="Pfam" id="PF07549">
    <property type="entry name" value="Sec_GG"/>
    <property type="match status" value="1"/>
</dbReference>
<dbReference type="InterPro" id="IPR048631">
    <property type="entry name" value="SecD_1st"/>
</dbReference>
<evidence type="ECO:0000259" key="13">
    <source>
        <dbReference type="Pfam" id="PF22599"/>
    </source>
</evidence>
<comment type="function">
    <text evidence="9">Part of the Sec protein translocase complex. Interacts with the SecYEG preprotein conducting channel. SecDF uses the proton motive force (PMF) to complete protein translocation after the ATP-dependent function of SecA.</text>
</comment>
<dbReference type="InterPro" id="IPR005791">
    <property type="entry name" value="SecD"/>
</dbReference>
<dbReference type="Pfam" id="PF21760">
    <property type="entry name" value="SecD_1st"/>
    <property type="match status" value="1"/>
</dbReference>
<feature type="domain" description="Protein export membrane protein SecD/SecF C-terminal" evidence="10">
    <location>
        <begin position="429"/>
        <end position="600"/>
    </location>
</feature>
<evidence type="ECO:0000256" key="1">
    <source>
        <dbReference type="ARBA" id="ARBA00004651"/>
    </source>
</evidence>
<dbReference type="NCBIfam" id="TIGR01129">
    <property type="entry name" value="secD"/>
    <property type="match status" value="1"/>
</dbReference>
<feature type="domain" description="Protein translocase subunit SecDF P1" evidence="12">
    <location>
        <begin position="234"/>
        <end position="292"/>
    </location>
</feature>
<dbReference type="InterPro" id="IPR048634">
    <property type="entry name" value="SecD_SecF_C"/>
</dbReference>
<name>A0ABU9CS97_9BURK</name>
<dbReference type="Pfam" id="PF13721">
    <property type="entry name" value="SecD-TM1"/>
    <property type="match status" value="1"/>
</dbReference>
<dbReference type="InterPro" id="IPR022813">
    <property type="entry name" value="SecD/SecF_arch_bac"/>
</dbReference>
<dbReference type="InterPro" id="IPR055344">
    <property type="entry name" value="SecD_SecF_C_bact"/>
</dbReference>
<keyword evidence="2 9" id="KW-0813">Transport</keyword>
<dbReference type="PANTHER" id="PTHR30081:SF1">
    <property type="entry name" value="PROTEIN TRANSLOCASE SUBUNIT SECD"/>
    <property type="match status" value="1"/>
</dbReference>
<comment type="subunit">
    <text evidence="9">Forms a complex with SecF. Part of the essential Sec protein translocation apparatus which comprises SecA, SecYEG and auxiliary proteins SecDF-YajC and YidC.</text>
</comment>
<dbReference type="Gene3D" id="1.20.1640.10">
    <property type="entry name" value="Multidrug efflux transporter AcrB transmembrane domain"/>
    <property type="match status" value="1"/>
</dbReference>
<keyword evidence="8 9" id="KW-0472">Membrane</keyword>
<proteinExistence type="inferred from homology"/>
<dbReference type="Gene3D" id="3.30.1360.200">
    <property type="match status" value="1"/>
</dbReference>
<protein>
    <recommendedName>
        <fullName evidence="9">Protein translocase subunit SecD</fullName>
    </recommendedName>
</protein>
<evidence type="ECO:0000256" key="2">
    <source>
        <dbReference type="ARBA" id="ARBA00022448"/>
    </source>
</evidence>
<comment type="subcellular location">
    <subcellularLocation>
        <location evidence="1 9">Cell membrane</location>
        <topology evidence="1 9">Multi-pass membrane protein</topology>
    </subcellularLocation>
</comment>
<feature type="domain" description="SecDF P1 head subdomain" evidence="13">
    <location>
        <begin position="314"/>
        <end position="428"/>
    </location>
</feature>
<feature type="transmembrane region" description="Helical" evidence="9">
    <location>
        <begin position="580"/>
        <end position="601"/>
    </location>
</feature>
<comment type="caution">
    <text evidence="14">The sequence shown here is derived from an EMBL/GenBank/DDBJ whole genome shotgun (WGS) entry which is preliminary data.</text>
</comment>
<keyword evidence="6 9" id="KW-1133">Transmembrane helix</keyword>
<dbReference type="NCBIfam" id="TIGR00916">
    <property type="entry name" value="2A0604s01"/>
    <property type="match status" value="1"/>
</dbReference>
<keyword evidence="5 9" id="KW-0653">Protein transport</keyword>
<gene>
    <name evidence="9 14" type="primary">secD</name>
    <name evidence="14" type="ORF">AACH10_24865</name>
</gene>
<evidence type="ECO:0000259" key="10">
    <source>
        <dbReference type="Pfam" id="PF02355"/>
    </source>
</evidence>
<evidence type="ECO:0000256" key="7">
    <source>
        <dbReference type="ARBA" id="ARBA00023010"/>
    </source>
</evidence>
<feature type="transmembrane region" description="Helical" evidence="9">
    <location>
        <begin position="554"/>
        <end position="574"/>
    </location>
</feature>
<feature type="transmembrane region" description="Helical" evidence="9">
    <location>
        <begin position="478"/>
        <end position="496"/>
    </location>
</feature>
<dbReference type="RefSeq" id="WP_341413238.1">
    <property type="nucleotide sequence ID" value="NZ_JBBUTH010000011.1"/>
</dbReference>
<comment type="caution">
    <text evidence="9">Lacks conserved residue(s) required for the propagation of feature annotation.</text>
</comment>
<evidence type="ECO:0000259" key="12">
    <source>
        <dbReference type="Pfam" id="PF21760"/>
    </source>
</evidence>
<keyword evidence="7 9" id="KW-0811">Translocation</keyword>
<keyword evidence="4 9" id="KW-0812">Transmembrane</keyword>
<comment type="similarity">
    <text evidence="9">Belongs to the SecD/SecF family. SecD subfamily.</text>
</comment>
<dbReference type="Pfam" id="PF22599">
    <property type="entry name" value="SecDF_P1_head"/>
    <property type="match status" value="1"/>
</dbReference>
<evidence type="ECO:0000256" key="6">
    <source>
        <dbReference type="ARBA" id="ARBA00022989"/>
    </source>
</evidence>
<evidence type="ECO:0000256" key="8">
    <source>
        <dbReference type="ARBA" id="ARBA00023136"/>
    </source>
</evidence>
<dbReference type="InterPro" id="IPR027398">
    <property type="entry name" value="SecD-TM"/>
</dbReference>
<evidence type="ECO:0000313" key="15">
    <source>
        <dbReference type="Proteomes" id="UP001365405"/>
    </source>
</evidence>
<dbReference type="PANTHER" id="PTHR30081">
    <property type="entry name" value="PROTEIN-EXPORT MEMBRANE PROTEIN SEC"/>
    <property type="match status" value="1"/>
</dbReference>
<dbReference type="Proteomes" id="UP001365405">
    <property type="component" value="Unassembled WGS sequence"/>
</dbReference>
<evidence type="ECO:0000256" key="5">
    <source>
        <dbReference type="ARBA" id="ARBA00022927"/>
    </source>
</evidence>